<evidence type="ECO:0000256" key="4">
    <source>
        <dbReference type="RuleBase" id="RU003946"/>
    </source>
</evidence>
<dbReference type="SMART" id="SM00098">
    <property type="entry name" value="alkPPc"/>
    <property type="match status" value="1"/>
</dbReference>
<feature type="binding site" evidence="3">
    <location>
        <position position="382"/>
    </location>
    <ligand>
        <name>Mg(2+)</name>
        <dbReference type="ChEBI" id="CHEBI:18420"/>
    </ligand>
</feature>
<dbReference type="GO" id="GO:0046872">
    <property type="term" value="F:metal ion binding"/>
    <property type="evidence" value="ECO:0007669"/>
    <property type="project" value="UniProtKB-KW"/>
</dbReference>
<dbReference type="Pfam" id="PF00245">
    <property type="entry name" value="Alk_phosphatase"/>
    <property type="match status" value="2"/>
</dbReference>
<feature type="binding site" evidence="3">
    <location>
        <position position="536"/>
    </location>
    <ligand>
        <name>Zn(2+)</name>
        <dbReference type="ChEBI" id="CHEBI:29105"/>
        <label>2</label>
    </ligand>
</feature>
<dbReference type="SUPFAM" id="SSF51695">
    <property type="entry name" value="PLC-like phosphodiesterases"/>
    <property type="match status" value="1"/>
</dbReference>
<feature type="binding site" evidence="3">
    <location>
        <position position="288"/>
    </location>
    <ligand>
        <name>Mg(2+)</name>
        <dbReference type="ChEBI" id="CHEBI:18420"/>
    </ligand>
</feature>
<proteinExistence type="inferred from homology"/>
<keyword evidence="1" id="KW-0597">Phosphoprotein</keyword>
<dbReference type="AlphaFoldDB" id="A0A1I1QAI5"/>
<dbReference type="RefSeq" id="WP_091493144.1">
    <property type="nucleotide sequence ID" value="NZ_FOMH01000005.1"/>
</dbReference>
<dbReference type="Proteomes" id="UP000199672">
    <property type="component" value="Unassembled WGS sequence"/>
</dbReference>
<keyword evidence="6" id="KW-1185">Reference proteome</keyword>
<organism evidence="5 6">
    <name type="scientific">Flavobacterium phragmitis</name>
    <dbReference type="NCBI Taxonomy" id="739143"/>
    <lineage>
        <taxon>Bacteria</taxon>
        <taxon>Pseudomonadati</taxon>
        <taxon>Bacteroidota</taxon>
        <taxon>Flavobacteriia</taxon>
        <taxon>Flavobacteriales</taxon>
        <taxon>Flavobacteriaceae</taxon>
        <taxon>Flavobacterium</taxon>
    </lineage>
</organism>
<dbReference type="InterPro" id="IPR017946">
    <property type="entry name" value="PLC-like_Pdiesterase_TIM-brl"/>
</dbReference>
<feature type="binding site" evidence="3">
    <location>
        <position position="488"/>
    </location>
    <ligand>
        <name>Mg(2+)</name>
        <dbReference type="ChEBI" id="CHEBI:18420"/>
    </ligand>
</feature>
<dbReference type="Gene3D" id="3.40.720.10">
    <property type="entry name" value="Alkaline Phosphatase, subunit A"/>
    <property type="match status" value="1"/>
</dbReference>
<feature type="binding site" evidence="3">
    <location>
        <position position="535"/>
    </location>
    <ligand>
        <name>Zn(2+)</name>
        <dbReference type="ChEBI" id="CHEBI:29105"/>
        <label>2</label>
    </ligand>
</feature>
<dbReference type="Pfam" id="PF13653">
    <property type="entry name" value="GDPD_2"/>
    <property type="match status" value="1"/>
</dbReference>
<dbReference type="InterPro" id="IPR001952">
    <property type="entry name" value="Alkaline_phosphatase"/>
</dbReference>
<feature type="binding site" evidence="3">
    <location>
        <position position="493"/>
    </location>
    <ligand>
        <name>Zn(2+)</name>
        <dbReference type="ChEBI" id="CHEBI:29105"/>
        <label>2</label>
    </ligand>
</feature>
<evidence type="ECO:0000256" key="1">
    <source>
        <dbReference type="ARBA" id="ARBA00022553"/>
    </source>
</evidence>
<reference evidence="6" key="1">
    <citation type="submission" date="2016-10" db="EMBL/GenBank/DDBJ databases">
        <authorList>
            <person name="Varghese N."/>
            <person name="Submissions S."/>
        </authorList>
    </citation>
    <scope>NUCLEOTIDE SEQUENCE [LARGE SCALE GENOMIC DNA]</scope>
    <source>
        <strain evidence="6">CGMCC 1.10370</strain>
    </source>
</reference>
<dbReference type="InterPro" id="IPR039559">
    <property type="entry name" value="AIM6_PI-PLC-like_dom"/>
</dbReference>
<dbReference type="PANTHER" id="PTHR11596:SF5">
    <property type="entry name" value="ALKALINE PHOSPHATASE"/>
    <property type="match status" value="1"/>
</dbReference>
<keyword evidence="3" id="KW-0460">Magnesium</keyword>
<dbReference type="OrthoDB" id="9794455at2"/>
<feature type="binding site" evidence="3">
    <location>
        <position position="288"/>
    </location>
    <ligand>
        <name>Zn(2+)</name>
        <dbReference type="ChEBI" id="CHEBI:29105"/>
        <label>2</label>
    </ligand>
</feature>
<gene>
    <name evidence="5" type="ORF">SAMN05216297_105186</name>
</gene>
<feature type="active site" description="Phosphoserine intermediate" evidence="2">
    <location>
        <position position="329"/>
    </location>
</feature>
<dbReference type="SUPFAM" id="SSF53649">
    <property type="entry name" value="Alkaline phosphatase-like"/>
    <property type="match status" value="1"/>
</dbReference>
<accession>A0A1I1QAI5</accession>
<dbReference type="GO" id="GO:0006629">
    <property type="term" value="P:lipid metabolic process"/>
    <property type="evidence" value="ECO:0007669"/>
    <property type="project" value="InterPro"/>
</dbReference>
<dbReference type="STRING" id="739143.SAMN05216297_105186"/>
<feature type="binding site" evidence="3">
    <location>
        <position position="497"/>
    </location>
    <ligand>
        <name>Zn(2+)</name>
        <dbReference type="ChEBI" id="CHEBI:29105"/>
        <label>2</label>
    </ligand>
</feature>
<evidence type="ECO:0000256" key="3">
    <source>
        <dbReference type="PIRSR" id="PIRSR601952-2"/>
    </source>
</evidence>
<evidence type="ECO:0000256" key="2">
    <source>
        <dbReference type="PIRSR" id="PIRSR601952-1"/>
    </source>
</evidence>
<dbReference type="GO" id="GO:0004035">
    <property type="term" value="F:alkaline phosphatase activity"/>
    <property type="evidence" value="ECO:0007669"/>
    <property type="project" value="TreeGrafter"/>
</dbReference>
<comment type="similarity">
    <text evidence="4">Belongs to the alkaline phosphatase family.</text>
</comment>
<dbReference type="Gene3D" id="3.20.20.190">
    <property type="entry name" value="Phosphatidylinositol (PI) phosphodiesterase"/>
    <property type="match status" value="1"/>
</dbReference>
<protein>
    <submittedName>
        <fullName evidence="5">Alkaline phosphatase</fullName>
    </submittedName>
</protein>
<evidence type="ECO:0000313" key="6">
    <source>
        <dbReference type="Proteomes" id="UP000199672"/>
    </source>
</evidence>
<keyword evidence="3" id="KW-0479">Metal-binding</keyword>
<name>A0A1I1QAI5_9FLAO</name>
<dbReference type="InterPro" id="IPR017850">
    <property type="entry name" value="Alkaline_phosphatase_core_sf"/>
</dbReference>
<dbReference type="EMBL" id="FOMH01000005">
    <property type="protein sequence ID" value="SFD19089.1"/>
    <property type="molecule type" value="Genomic_DNA"/>
</dbReference>
<sequence>MKTSFLFIWLSLFFWGAGDQLYSQNLVTVHSHNDYEQAVPFWNAYANGASSIEADIFLKDNMLYVSHDQKGIAATRTLEDLYLKPLETALKMNYKKEQKLVLLIDIKTEAVATLDKLIAVLKKYETITKNKDTKIVISGNRPDAETYKKYPDFIWFDFQGIDQTISKENWEKVTMISFDYKKYSVWNGLGRLTHDERNRVSSIIAKAKSLNKPFRFWGCPDTKTAWKAFLELGVDIINTDSPYNCVQYLQSLPKRLVTATNSSKVYVPTYKTDQKETPVKNVILLIGDGNGLSQISSAVLTNNGALSVTQMKSIGFIKTQSADDFTTDSAAAGTALATGQKTNNRAIGTDSLRKPIPNILEVLQKRNFSTGIITTDEVTGATPAAFYAHTEERSNTEIIAQDLFKSKLNLFVGGGASTFKNIALSSKFKLLNTVQEMQTENNDAVGIFISQHKVPSVLEGRGEVLADAVKYSLEFLNKKNKPFFLMVEGAQIDSFGHVNNAAGIVAETIDFDTAITQALLFADQNEGTLVIVTADHETSGFAIPQGNVKQHKVEGDFITTDHTATMVPIFSYGPHSKDFQGVYENNEVFHKILSVLK</sequence>
<dbReference type="GO" id="GO:0008081">
    <property type="term" value="F:phosphoric diester hydrolase activity"/>
    <property type="evidence" value="ECO:0007669"/>
    <property type="project" value="InterPro"/>
</dbReference>
<dbReference type="PRINTS" id="PR00113">
    <property type="entry name" value="ALKPHPHTASE"/>
</dbReference>
<keyword evidence="3" id="KW-0862">Zinc</keyword>
<dbReference type="CDD" id="cd16012">
    <property type="entry name" value="ALP"/>
    <property type="match status" value="1"/>
</dbReference>
<comment type="cofactor">
    <cofactor evidence="3">
        <name>Mg(2+)</name>
        <dbReference type="ChEBI" id="CHEBI:18420"/>
    </cofactor>
    <text evidence="3">Binds 1 Mg(2+) ion.</text>
</comment>
<comment type="cofactor">
    <cofactor evidence="3">
        <name>Zn(2+)</name>
        <dbReference type="ChEBI" id="CHEBI:29105"/>
    </cofactor>
    <text evidence="3">Binds 2 Zn(2+) ions.</text>
</comment>
<dbReference type="CDD" id="cd08577">
    <property type="entry name" value="PI-PLCc_GDPD_SF_unchar3"/>
    <property type="match status" value="1"/>
</dbReference>
<evidence type="ECO:0000313" key="5">
    <source>
        <dbReference type="EMBL" id="SFD19089.1"/>
    </source>
</evidence>
<dbReference type="PANTHER" id="PTHR11596">
    <property type="entry name" value="ALKALINE PHOSPHATASE"/>
    <property type="match status" value="1"/>
</dbReference>